<evidence type="ECO:0000256" key="1">
    <source>
        <dbReference type="ARBA" id="ARBA00004651"/>
    </source>
</evidence>
<evidence type="ECO:0000256" key="7">
    <source>
        <dbReference type="ARBA" id="ARBA00022989"/>
    </source>
</evidence>
<name>A0A660CCV2_9PSEU</name>
<dbReference type="GO" id="GO:0015450">
    <property type="term" value="F:protein-transporting ATPase activity"/>
    <property type="evidence" value="ECO:0007669"/>
    <property type="project" value="UniProtKB-UniRule"/>
</dbReference>
<dbReference type="RefSeq" id="WP_030530587.1">
    <property type="nucleotide sequence ID" value="NZ_JOIJ01000002.1"/>
</dbReference>
<evidence type="ECO:0000256" key="5">
    <source>
        <dbReference type="ARBA" id="ARBA00022692"/>
    </source>
</evidence>
<comment type="caution">
    <text evidence="12">The sequence shown here is derived from an EMBL/GenBank/DDBJ whole genome shotgun (WGS) entry which is preliminary data.</text>
</comment>
<dbReference type="PANTHER" id="PTHR34182">
    <property type="entry name" value="PROTEIN-EXPORT MEMBRANE PROTEIN SECG"/>
    <property type="match status" value="1"/>
</dbReference>
<comment type="caution">
    <text evidence="11">Lacks conserved residue(s) required for the propagation of feature annotation.</text>
</comment>
<feature type="transmembrane region" description="Helical" evidence="11">
    <location>
        <begin position="55"/>
        <end position="74"/>
    </location>
</feature>
<evidence type="ECO:0000256" key="8">
    <source>
        <dbReference type="ARBA" id="ARBA00023010"/>
    </source>
</evidence>
<dbReference type="GO" id="GO:0043952">
    <property type="term" value="P:protein transport by the Sec complex"/>
    <property type="evidence" value="ECO:0007669"/>
    <property type="project" value="TreeGrafter"/>
</dbReference>
<keyword evidence="5 11" id="KW-0812">Transmembrane</keyword>
<protein>
    <recommendedName>
        <fullName evidence="11">Protein-export membrane protein SecG</fullName>
    </recommendedName>
</protein>
<dbReference type="GO" id="GO:0009306">
    <property type="term" value="P:protein secretion"/>
    <property type="evidence" value="ECO:0007669"/>
    <property type="project" value="UniProtKB-UniRule"/>
</dbReference>
<evidence type="ECO:0000256" key="3">
    <source>
        <dbReference type="ARBA" id="ARBA00022448"/>
    </source>
</evidence>
<proteinExistence type="inferred from homology"/>
<dbReference type="AlphaFoldDB" id="A0A660CCV2"/>
<comment type="function">
    <text evidence="10 11">Involved in protein export. Participates in an early event of protein translocation.</text>
</comment>
<dbReference type="OrthoDB" id="4337190at2"/>
<evidence type="ECO:0000256" key="2">
    <source>
        <dbReference type="ARBA" id="ARBA00008445"/>
    </source>
</evidence>
<accession>A0A660CCV2</accession>
<dbReference type="EMBL" id="VLJV01000001">
    <property type="protein sequence ID" value="TWH19543.1"/>
    <property type="molecule type" value="Genomic_DNA"/>
</dbReference>
<gene>
    <name evidence="12" type="ORF">JD82_01370</name>
</gene>
<evidence type="ECO:0000256" key="6">
    <source>
        <dbReference type="ARBA" id="ARBA00022927"/>
    </source>
</evidence>
<keyword evidence="7 11" id="KW-1133">Transmembrane helix</keyword>
<dbReference type="GO" id="GO:0065002">
    <property type="term" value="P:intracellular protein transmembrane transport"/>
    <property type="evidence" value="ECO:0007669"/>
    <property type="project" value="TreeGrafter"/>
</dbReference>
<evidence type="ECO:0000256" key="4">
    <source>
        <dbReference type="ARBA" id="ARBA00022475"/>
    </source>
</evidence>
<organism evidence="12 13">
    <name type="scientific">Prauserella rugosa</name>
    <dbReference type="NCBI Taxonomy" id="43354"/>
    <lineage>
        <taxon>Bacteria</taxon>
        <taxon>Bacillati</taxon>
        <taxon>Actinomycetota</taxon>
        <taxon>Actinomycetes</taxon>
        <taxon>Pseudonocardiales</taxon>
        <taxon>Pseudonocardiaceae</taxon>
        <taxon>Prauserella</taxon>
    </lineage>
</organism>
<keyword evidence="13" id="KW-1185">Reference proteome</keyword>
<reference evidence="12 13" key="1">
    <citation type="submission" date="2019-07" db="EMBL/GenBank/DDBJ databases">
        <title>R&amp;d 2014.</title>
        <authorList>
            <person name="Klenk H.-P."/>
        </authorList>
    </citation>
    <scope>NUCLEOTIDE SEQUENCE [LARGE SCALE GENOMIC DNA]</scope>
    <source>
        <strain evidence="12 13">DSM 43194</strain>
    </source>
</reference>
<dbReference type="NCBIfam" id="TIGR00810">
    <property type="entry name" value="secG"/>
    <property type="match status" value="1"/>
</dbReference>
<keyword evidence="8 11" id="KW-0811">Translocation</keyword>
<comment type="subcellular location">
    <subcellularLocation>
        <location evidence="1 11">Cell membrane</location>
        <topology evidence="1 11">Multi-pass membrane protein</topology>
    </subcellularLocation>
</comment>
<evidence type="ECO:0000313" key="12">
    <source>
        <dbReference type="EMBL" id="TWH19543.1"/>
    </source>
</evidence>
<evidence type="ECO:0000256" key="11">
    <source>
        <dbReference type="RuleBase" id="RU365087"/>
    </source>
</evidence>
<dbReference type="PRINTS" id="PR01651">
    <property type="entry name" value="SECGEXPORT"/>
</dbReference>
<keyword evidence="4 11" id="KW-1003">Cell membrane</keyword>
<evidence type="ECO:0000256" key="9">
    <source>
        <dbReference type="ARBA" id="ARBA00023136"/>
    </source>
</evidence>
<evidence type="ECO:0000313" key="13">
    <source>
        <dbReference type="Proteomes" id="UP000317303"/>
    </source>
</evidence>
<dbReference type="PANTHER" id="PTHR34182:SF1">
    <property type="entry name" value="PROTEIN-EXPORT MEMBRANE PROTEIN SECG"/>
    <property type="match status" value="1"/>
</dbReference>
<keyword evidence="9 11" id="KW-0472">Membrane</keyword>
<comment type="similarity">
    <text evidence="2 11">Belongs to the SecG family.</text>
</comment>
<evidence type="ECO:0000256" key="10">
    <source>
        <dbReference type="ARBA" id="ARBA00025182"/>
    </source>
</evidence>
<keyword evidence="6 11" id="KW-0653">Protein transport</keyword>
<dbReference type="Proteomes" id="UP000317303">
    <property type="component" value="Unassembled WGS sequence"/>
</dbReference>
<dbReference type="GO" id="GO:0005886">
    <property type="term" value="C:plasma membrane"/>
    <property type="evidence" value="ECO:0007669"/>
    <property type="project" value="UniProtKB-SubCell"/>
</dbReference>
<dbReference type="InterPro" id="IPR004692">
    <property type="entry name" value="SecG"/>
</dbReference>
<sequence>MQLFLQILLVVTSLLLIIAVLLHRGRGGGLSSLFGGGMQASLAGSSRAESNLDKVTVGLGAVWLIAIIGLGLLMKI</sequence>
<keyword evidence="3 11" id="KW-0813">Transport</keyword>
<dbReference type="Pfam" id="PF03840">
    <property type="entry name" value="SecG"/>
    <property type="match status" value="1"/>
</dbReference>